<evidence type="ECO:0000256" key="3">
    <source>
        <dbReference type="ARBA" id="ARBA00023015"/>
    </source>
</evidence>
<dbReference type="InterPro" id="IPR032030">
    <property type="entry name" value="YscD_cytoplasmic_dom"/>
</dbReference>
<dbReference type="InterPro" id="IPR009057">
    <property type="entry name" value="Homeodomain-like_sf"/>
</dbReference>
<dbReference type="InterPro" id="IPR002078">
    <property type="entry name" value="Sigma_54_int"/>
</dbReference>
<keyword evidence="5" id="KW-0804">Transcription</keyword>
<dbReference type="SUPFAM" id="SSF49879">
    <property type="entry name" value="SMAD/FHA domain"/>
    <property type="match status" value="1"/>
</dbReference>
<dbReference type="Pfam" id="PF16697">
    <property type="entry name" value="Yop-YscD_cpl"/>
    <property type="match status" value="1"/>
</dbReference>
<dbReference type="EMBL" id="JAQNDK010000006">
    <property type="protein sequence ID" value="MDC0684992.1"/>
    <property type="molecule type" value="Genomic_DNA"/>
</dbReference>
<dbReference type="RefSeq" id="WP_272103112.1">
    <property type="nucleotide sequence ID" value="NZ_JAQNDK010000006.1"/>
</dbReference>
<dbReference type="SMART" id="SM00240">
    <property type="entry name" value="FHA"/>
    <property type="match status" value="1"/>
</dbReference>
<name>A0ABT5CEX6_9BACT</name>
<feature type="domain" description="Sigma-54 factor interaction" evidence="8">
    <location>
        <begin position="122"/>
        <end position="348"/>
    </location>
</feature>
<dbReference type="PROSITE" id="PS50045">
    <property type="entry name" value="SIGMA54_INTERACT_4"/>
    <property type="match status" value="1"/>
</dbReference>
<dbReference type="InterPro" id="IPR025944">
    <property type="entry name" value="Sigma_54_int_dom_CS"/>
</dbReference>
<evidence type="ECO:0000313" key="9">
    <source>
        <dbReference type="EMBL" id="MDC0684992.1"/>
    </source>
</evidence>
<proteinExistence type="predicted"/>
<gene>
    <name evidence="9" type="ORF">POL72_45175</name>
</gene>
<dbReference type="Proteomes" id="UP001217485">
    <property type="component" value="Unassembled WGS sequence"/>
</dbReference>
<dbReference type="SUPFAM" id="SSF46689">
    <property type="entry name" value="Homeodomain-like"/>
    <property type="match status" value="1"/>
</dbReference>
<reference evidence="9 10" key="1">
    <citation type="submission" date="2023-01" db="EMBL/GenBank/DDBJ databases">
        <title>Minimal conservation of predation-associated metabolite biosynthetic gene clusters underscores biosynthetic potential of Myxococcota including descriptions for ten novel species: Archangium lansinium sp. nov., Myxococcus landrumus sp. nov., Nannocystis bai.</title>
        <authorList>
            <person name="Ahearne A."/>
            <person name="Stevens C."/>
            <person name="Dowd S."/>
        </authorList>
    </citation>
    <scope>NUCLEOTIDE SEQUENCE [LARGE SCALE GENOMIC DNA]</scope>
    <source>
        <strain evidence="9 10">WIWO2</strain>
    </source>
</reference>
<dbReference type="SMART" id="SM00382">
    <property type="entry name" value="AAA"/>
    <property type="match status" value="1"/>
</dbReference>
<dbReference type="PANTHER" id="PTHR32071">
    <property type="entry name" value="TRANSCRIPTIONAL REGULATORY PROTEIN"/>
    <property type="match status" value="1"/>
</dbReference>
<dbReference type="InterPro" id="IPR008984">
    <property type="entry name" value="SMAD_FHA_dom_sf"/>
</dbReference>
<evidence type="ECO:0000256" key="6">
    <source>
        <dbReference type="SAM" id="MobiDB-lite"/>
    </source>
</evidence>
<feature type="domain" description="FHA" evidence="7">
    <location>
        <begin position="33"/>
        <end position="82"/>
    </location>
</feature>
<dbReference type="InterPro" id="IPR027417">
    <property type="entry name" value="P-loop_NTPase"/>
</dbReference>
<dbReference type="InterPro" id="IPR000253">
    <property type="entry name" value="FHA_dom"/>
</dbReference>
<dbReference type="PROSITE" id="PS00675">
    <property type="entry name" value="SIGMA54_INTERACT_1"/>
    <property type="match status" value="1"/>
</dbReference>
<evidence type="ECO:0000256" key="5">
    <source>
        <dbReference type="ARBA" id="ARBA00023163"/>
    </source>
</evidence>
<dbReference type="InterPro" id="IPR025662">
    <property type="entry name" value="Sigma_54_int_dom_ATP-bd_1"/>
</dbReference>
<dbReference type="CDD" id="cd00060">
    <property type="entry name" value="FHA"/>
    <property type="match status" value="1"/>
</dbReference>
<dbReference type="CDD" id="cd00009">
    <property type="entry name" value="AAA"/>
    <property type="match status" value="1"/>
</dbReference>
<evidence type="ECO:0000256" key="1">
    <source>
        <dbReference type="ARBA" id="ARBA00022741"/>
    </source>
</evidence>
<dbReference type="PROSITE" id="PS00688">
    <property type="entry name" value="SIGMA54_INTERACT_3"/>
    <property type="match status" value="1"/>
</dbReference>
<dbReference type="Gene3D" id="1.10.8.60">
    <property type="match status" value="1"/>
</dbReference>
<comment type="caution">
    <text evidence="9">The sequence shown here is derived from an EMBL/GenBank/DDBJ whole genome shotgun (WGS) entry which is preliminary data.</text>
</comment>
<organism evidence="9 10">
    <name type="scientific">Sorangium atrum</name>
    <dbReference type="NCBI Taxonomy" id="2995308"/>
    <lineage>
        <taxon>Bacteria</taxon>
        <taxon>Pseudomonadati</taxon>
        <taxon>Myxococcota</taxon>
        <taxon>Polyangia</taxon>
        <taxon>Polyangiales</taxon>
        <taxon>Polyangiaceae</taxon>
        <taxon>Sorangium</taxon>
    </lineage>
</organism>
<dbReference type="Pfam" id="PF00158">
    <property type="entry name" value="Sigma54_activat"/>
    <property type="match status" value="1"/>
</dbReference>
<sequence>MSRSTELVFRRFRLKVLEGPERGLTRDSDEPELVIGSAPGTHLTLTDPTVSRHHCAITATAEGFLLRDLDSKNGTTMAGYRVRSAYLKAGTVLGVGETSLRFEHLDEEVRQPLSHEERYGRALGQSAAMRRVFALLPRIAGSASTVLIEGETGTGKGLVAEAIHQSSPRAGGPFVVVDCSAIPPNLIEAELFGHVKGAFTGAVASRPGAFEAARGGTVFLDEIGELPLDMQPKLLRALEERIVKRIGSLDPVPLDMRVVAATHRDLRKEVNRGRFRADLFYRLNVVRIRIPPLRERIEDIPLLVAHFYEQLVTDGDPSPPAELLQALAQQDWPGNVRELRAAVERAVLLGDAAPWRDGADDEGGAPDSAAPPAPEDAFDPALSFRAAKEKATSRWERAYLRGLLRAHGGNLSAAARAARMDRSHLHELLRRHDLSAREE</sequence>
<dbReference type="Gene3D" id="1.10.10.60">
    <property type="entry name" value="Homeodomain-like"/>
    <property type="match status" value="1"/>
</dbReference>
<dbReference type="Gene3D" id="2.60.200.20">
    <property type="match status" value="1"/>
</dbReference>
<dbReference type="PROSITE" id="PS50006">
    <property type="entry name" value="FHA_DOMAIN"/>
    <property type="match status" value="1"/>
</dbReference>
<dbReference type="Gene3D" id="3.40.50.300">
    <property type="entry name" value="P-loop containing nucleotide triphosphate hydrolases"/>
    <property type="match status" value="1"/>
</dbReference>
<evidence type="ECO:0000259" key="8">
    <source>
        <dbReference type="PROSITE" id="PS50045"/>
    </source>
</evidence>
<protein>
    <submittedName>
        <fullName evidence="9">Sigma 54-interacting transcriptional regulator</fullName>
    </submittedName>
</protein>
<dbReference type="PANTHER" id="PTHR32071:SF117">
    <property type="entry name" value="PTS-DEPENDENT DIHYDROXYACETONE KINASE OPERON REGULATORY PROTEIN-RELATED"/>
    <property type="match status" value="1"/>
</dbReference>
<keyword evidence="1" id="KW-0547">Nucleotide-binding</keyword>
<evidence type="ECO:0000313" key="10">
    <source>
        <dbReference type="Proteomes" id="UP001217485"/>
    </source>
</evidence>
<keyword evidence="10" id="KW-1185">Reference proteome</keyword>
<dbReference type="InterPro" id="IPR058031">
    <property type="entry name" value="AAA_lid_NorR"/>
</dbReference>
<feature type="region of interest" description="Disordered" evidence="6">
    <location>
        <begin position="354"/>
        <end position="378"/>
    </location>
</feature>
<evidence type="ECO:0000256" key="2">
    <source>
        <dbReference type="ARBA" id="ARBA00022840"/>
    </source>
</evidence>
<evidence type="ECO:0000256" key="4">
    <source>
        <dbReference type="ARBA" id="ARBA00023125"/>
    </source>
</evidence>
<dbReference type="InterPro" id="IPR003593">
    <property type="entry name" value="AAA+_ATPase"/>
</dbReference>
<keyword evidence="2" id="KW-0067">ATP-binding</keyword>
<accession>A0ABT5CEX6</accession>
<keyword evidence="4" id="KW-0238">DNA-binding</keyword>
<evidence type="ECO:0000259" key="7">
    <source>
        <dbReference type="PROSITE" id="PS50006"/>
    </source>
</evidence>
<dbReference type="Pfam" id="PF25601">
    <property type="entry name" value="AAA_lid_14"/>
    <property type="match status" value="1"/>
</dbReference>
<keyword evidence="3" id="KW-0805">Transcription regulation</keyword>
<dbReference type="SUPFAM" id="SSF52540">
    <property type="entry name" value="P-loop containing nucleoside triphosphate hydrolases"/>
    <property type="match status" value="1"/>
</dbReference>